<sequence length="86" mass="10097">MITPERIETLLQMVEENKDGYEHSDKYLDILNRWKQGDFKSVDKDHNDMWFIQGTKEGGIATGITTKEQEKDYIFQVFGIPIEKQS</sequence>
<dbReference type="Pfam" id="PF19754">
    <property type="entry name" value="DUF6241"/>
    <property type="match status" value="1"/>
</dbReference>
<gene>
    <name evidence="1" type="ORF">FJQ98_17355</name>
</gene>
<name>A0ABX7APZ8_9BACI</name>
<organism evidence="1 2">
    <name type="scientific">Lysinibacillus agricola</name>
    <dbReference type="NCBI Taxonomy" id="2590012"/>
    <lineage>
        <taxon>Bacteria</taxon>
        <taxon>Bacillati</taxon>
        <taxon>Bacillota</taxon>
        <taxon>Bacilli</taxon>
        <taxon>Bacillales</taxon>
        <taxon>Bacillaceae</taxon>
        <taxon>Lysinibacillus</taxon>
    </lineage>
</organism>
<evidence type="ECO:0000313" key="2">
    <source>
        <dbReference type="Proteomes" id="UP000596049"/>
    </source>
</evidence>
<dbReference type="InterPro" id="IPR046208">
    <property type="entry name" value="DUF6241"/>
</dbReference>
<keyword evidence="2" id="KW-1185">Reference proteome</keyword>
<accession>A0ABX7APZ8</accession>
<dbReference type="Proteomes" id="UP000596049">
    <property type="component" value="Chromosome"/>
</dbReference>
<reference evidence="1 2" key="1">
    <citation type="submission" date="2020-01" db="EMBL/GenBank/DDBJ databases">
        <authorList>
            <person name="Liu G."/>
            <person name="Liu B."/>
        </authorList>
    </citation>
    <scope>NUCLEOTIDE SEQUENCE [LARGE SCALE GENOMIC DNA]</scope>
    <source>
        <strain evidence="1 2">FJAT-51161</strain>
    </source>
</reference>
<proteinExistence type="predicted"/>
<dbReference type="EMBL" id="CP067341">
    <property type="protein sequence ID" value="QQP10998.1"/>
    <property type="molecule type" value="Genomic_DNA"/>
</dbReference>
<evidence type="ECO:0000313" key="1">
    <source>
        <dbReference type="EMBL" id="QQP10998.1"/>
    </source>
</evidence>
<protein>
    <submittedName>
        <fullName evidence="1">Uncharacterized protein</fullName>
    </submittedName>
</protein>